<feature type="domain" description="BTB" evidence="14">
    <location>
        <begin position="46"/>
        <end position="119"/>
    </location>
</feature>
<dbReference type="Pfam" id="PF00651">
    <property type="entry name" value="BTB"/>
    <property type="match status" value="1"/>
</dbReference>
<evidence type="ECO:0000256" key="4">
    <source>
        <dbReference type="ARBA" id="ARBA00022692"/>
    </source>
</evidence>
<keyword evidence="3" id="KW-0813">Transport</keyword>
<accession>A0A8S1CAE5</accession>
<dbReference type="PROSITE" id="PS50893">
    <property type="entry name" value="ABC_TRANSPORTER_2"/>
    <property type="match status" value="2"/>
</dbReference>
<dbReference type="PROSITE" id="PS00211">
    <property type="entry name" value="ABC_TRANSPORTER_1"/>
    <property type="match status" value="2"/>
</dbReference>
<evidence type="ECO:0000256" key="11">
    <source>
        <dbReference type="ARBA" id="ARBA00047523"/>
    </source>
</evidence>
<evidence type="ECO:0000256" key="2">
    <source>
        <dbReference type="ARBA" id="ARBA00009726"/>
    </source>
</evidence>
<dbReference type="CDD" id="cd03244">
    <property type="entry name" value="ABCC_MRP_domain2"/>
    <property type="match status" value="1"/>
</dbReference>
<keyword evidence="9 13" id="KW-0472">Membrane</keyword>
<dbReference type="InterPro" id="IPR000210">
    <property type="entry name" value="BTB/POZ_dom"/>
</dbReference>
<feature type="domain" description="ABC transporter" evidence="15">
    <location>
        <begin position="1090"/>
        <end position="1314"/>
    </location>
</feature>
<dbReference type="Pfam" id="PF00005">
    <property type="entry name" value="ABC_tran"/>
    <property type="match status" value="2"/>
</dbReference>
<protein>
    <recommendedName>
        <fullName evidence="10">ABC-type glutathione-S-conjugate transporter</fullName>
        <ecNumber evidence="10">7.6.2.3</ecNumber>
    </recommendedName>
</protein>
<evidence type="ECO:0000256" key="7">
    <source>
        <dbReference type="ARBA" id="ARBA00022840"/>
    </source>
</evidence>
<dbReference type="CDD" id="cd03250">
    <property type="entry name" value="ABCC_MRP_domain1"/>
    <property type="match status" value="1"/>
</dbReference>
<feature type="transmembrane region" description="Helical" evidence="13">
    <location>
        <begin position="1544"/>
        <end position="1564"/>
    </location>
</feature>
<dbReference type="GO" id="GO:0005774">
    <property type="term" value="C:vacuolar membrane"/>
    <property type="evidence" value="ECO:0007669"/>
    <property type="project" value="UniProtKB-SubCell"/>
</dbReference>
<keyword evidence="7" id="KW-0067">ATP-binding</keyword>
<organism evidence="17 18">
    <name type="scientific">Cloeon dipterum</name>
    <dbReference type="NCBI Taxonomy" id="197152"/>
    <lineage>
        <taxon>Eukaryota</taxon>
        <taxon>Metazoa</taxon>
        <taxon>Ecdysozoa</taxon>
        <taxon>Arthropoda</taxon>
        <taxon>Hexapoda</taxon>
        <taxon>Insecta</taxon>
        <taxon>Pterygota</taxon>
        <taxon>Palaeoptera</taxon>
        <taxon>Ephemeroptera</taxon>
        <taxon>Pisciforma</taxon>
        <taxon>Baetidae</taxon>
        <taxon>Cloeon</taxon>
    </lineage>
</organism>
<name>A0A8S1CAE5_9INSE</name>
<keyword evidence="4 13" id="KW-0812">Transmembrane</keyword>
<dbReference type="CDD" id="cd18595">
    <property type="entry name" value="ABC_6TM_MRP1_2_3_6_D1_like"/>
    <property type="match status" value="1"/>
</dbReference>
<dbReference type="InterPro" id="IPR056227">
    <property type="entry name" value="TMD0_ABC"/>
</dbReference>
<dbReference type="PROSITE" id="PS50929">
    <property type="entry name" value="ABC_TM1F"/>
    <property type="match status" value="2"/>
</dbReference>
<feature type="transmembrane region" description="Helical" evidence="13">
    <location>
        <begin position="1467"/>
        <end position="1487"/>
    </location>
</feature>
<dbReference type="SMART" id="SM00382">
    <property type="entry name" value="AAA"/>
    <property type="match status" value="2"/>
</dbReference>
<dbReference type="SUPFAM" id="SSF90123">
    <property type="entry name" value="ABC transporter transmembrane region"/>
    <property type="match status" value="3"/>
</dbReference>
<evidence type="ECO:0000256" key="12">
    <source>
        <dbReference type="SAM" id="MobiDB-lite"/>
    </source>
</evidence>
<keyword evidence="18" id="KW-1185">Reference proteome</keyword>
<dbReference type="PROSITE" id="PS50097">
    <property type="entry name" value="BTB"/>
    <property type="match status" value="1"/>
</dbReference>
<feature type="transmembrane region" description="Helical" evidence="13">
    <location>
        <begin position="1624"/>
        <end position="1655"/>
    </location>
</feature>
<dbReference type="CDD" id="cd18603">
    <property type="entry name" value="ABC_6TM_MRP1_2_3_6_D2_like"/>
    <property type="match status" value="1"/>
</dbReference>
<dbReference type="SMART" id="SM00875">
    <property type="entry name" value="BACK"/>
    <property type="match status" value="1"/>
</dbReference>
<dbReference type="Pfam" id="PF24357">
    <property type="entry name" value="TMD0_ABC"/>
    <property type="match status" value="1"/>
</dbReference>
<dbReference type="Gene3D" id="3.30.710.10">
    <property type="entry name" value="Potassium Channel Kv1.1, Chain A"/>
    <property type="match status" value="1"/>
</dbReference>
<feature type="transmembrane region" description="Helical" evidence="13">
    <location>
        <begin position="814"/>
        <end position="836"/>
    </location>
</feature>
<feature type="transmembrane region" description="Helical" evidence="13">
    <location>
        <begin position="1725"/>
        <end position="1746"/>
    </location>
</feature>
<keyword evidence="8 13" id="KW-1133">Transmembrane helix</keyword>
<feature type="transmembrane region" description="Helical" evidence="13">
    <location>
        <begin position="1000"/>
        <end position="1021"/>
    </location>
</feature>
<dbReference type="FunFam" id="1.20.1560.10:FF:000041">
    <property type="entry name" value="Multidrug-Resistance like protein 1, isoform C"/>
    <property type="match status" value="1"/>
</dbReference>
<dbReference type="Pfam" id="PF00664">
    <property type="entry name" value="ABC_membrane"/>
    <property type="match status" value="3"/>
</dbReference>
<feature type="domain" description="ABC transmembrane type-1" evidence="16">
    <location>
        <begin position="777"/>
        <end position="1058"/>
    </location>
</feature>
<dbReference type="InterPro" id="IPR003439">
    <property type="entry name" value="ABC_transporter-like_ATP-bd"/>
</dbReference>
<evidence type="ECO:0000259" key="16">
    <source>
        <dbReference type="PROSITE" id="PS50929"/>
    </source>
</evidence>
<feature type="compositionally biased region" description="Basic and acidic residues" evidence="12">
    <location>
        <begin position="1385"/>
        <end position="1396"/>
    </location>
</feature>
<comment type="caution">
    <text evidence="17">The sequence shown here is derived from an EMBL/GenBank/DDBJ whole genome shotgun (WGS) entry which is preliminary data.</text>
</comment>
<dbReference type="GO" id="GO:0016887">
    <property type="term" value="F:ATP hydrolysis activity"/>
    <property type="evidence" value="ECO:0007669"/>
    <property type="project" value="InterPro"/>
</dbReference>
<feature type="transmembrane region" description="Helical" evidence="13">
    <location>
        <begin position="636"/>
        <end position="656"/>
    </location>
</feature>
<feature type="compositionally biased region" description="Low complexity" evidence="12">
    <location>
        <begin position="1353"/>
        <end position="1365"/>
    </location>
</feature>
<evidence type="ECO:0000313" key="17">
    <source>
        <dbReference type="EMBL" id="CAB3367513.1"/>
    </source>
</evidence>
<evidence type="ECO:0000259" key="14">
    <source>
        <dbReference type="PROSITE" id="PS50097"/>
    </source>
</evidence>
<keyword evidence="6" id="KW-0547">Nucleotide-binding</keyword>
<feature type="transmembrane region" description="Helical" evidence="13">
    <location>
        <begin position="887"/>
        <end position="909"/>
    </location>
</feature>
<dbReference type="EMBL" id="CADEPI010000031">
    <property type="protein sequence ID" value="CAB3367513.1"/>
    <property type="molecule type" value="Genomic_DNA"/>
</dbReference>
<feature type="transmembrane region" description="Helical" evidence="13">
    <location>
        <begin position="1408"/>
        <end position="1431"/>
    </location>
</feature>
<dbReference type="FunFam" id="1.20.1560.10:FF:000001">
    <property type="entry name" value="ATP-binding cassette subfamily C member 1"/>
    <property type="match status" value="1"/>
</dbReference>
<dbReference type="Proteomes" id="UP000494165">
    <property type="component" value="Unassembled WGS sequence"/>
</dbReference>
<feature type="transmembrane region" description="Helical" evidence="13">
    <location>
        <begin position="537"/>
        <end position="556"/>
    </location>
</feature>
<feature type="transmembrane region" description="Helical" evidence="13">
    <location>
        <begin position="915"/>
        <end position="935"/>
    </location>
</feature>
<dbReference type="Gene3D" id="1.25.40.420">
    <property type="match status" value="1"/>
</dbReference>
<proteinExistence type="inferred from homology"/>
<keyword evidence="5" id="KW-0677">Repeat</keyword>
<dbReference type="PANTHER" id="PTHR24223:SF443">
    <property type="entry name" value="MULTIDRUG-RESISTANCE LIKE PROTEIN 1, ISOFORM I"/>
    <property type="match status" value="1"/>
</dbReference>
<evidence type="ECO:0000256" key="8">
    <source>
        <dbReference type="ARBA" id="ARBA00022989"/>
    </source>
</evidence>
<feature type="transmembrane region" description="Helical" evidence="13">
    <location>
        <begin position="597"/>
        <end position="616"/>
    </location>
</feature>
<reference evidence="17 18" key="1">
    <citation type="submission" date="2020-04" db="EMBL/GenBank/DDBJ databases">
        <authorList>
            <person name="Alioto T."/>
            <person name="Alioto T."/>
            <person name="Gomez Garrido J."/>
        </authorList>
    </citation>
    <scope>NUCLEOTIDE SEQUENCE [LARGE SCALE GENOMIC DNA]</scope>
</reference>
<feature type="region of interest" description="Disordered" evidence="12">
    <location>
        <begin position="1343"/>
        <end position="1396"/>
    </location>
</feature>
<dbReference type="Gene3D" id="3.40.50.300">
    <property type="entry name" value="P-loop containing nucleotide triphosphate hydrolases"/>
    <property type="match status" value="2"/>
</dbReference>
<dbReference type="InterPro" id="IPR017871">
    <property type="entry name" value="ABC_transporter-like_CS"/>
</dbReference>
<comment type="similarity">
    <text evidence="2">Belongs to the ABC transporter superfamily. ABCC family. Conjugate transporter (TC 3.A.1.208) subfamily.</text>
</comment>
<feature type="transmembrane region" description="Helical" evidence="13">
    <location>
        <begin position="499"/>
        <end position="516"/>
    </location>
</feature>
<evidence type="ECO:0000256" key="9">
    <source>
        <dbReference type="ARBA" id="ARBA00023136"/>
    </source>
</evidence>
<evidence type="ECO:0000256" key="13">
    <source>
        <dbReference type="SAM" id="Phobius"/>
    </source>
</evidence>
<dbReference type="InterPro" id="IPR011705">
    <property type="entry name" value="BACK"/>
</dbReference>
<dbReference type="InterPro" id="IPR011333">
    <property type="entry name" value="SKP1/BTB/POZ_sf"/>
</dbReference>
<comment type="catalytic activity">
    <reaction evidence="11">
        <text>leukotriene C4(in) + ATP + H2O = leukotriene C4(out) + ADP + phosphate + H(+)</text>
        <dbReference type="Rhea" id="RHEA:38963"/>
        <dbReference type="ChEBI" id="CHEBI:15377"/>
        <dbReference type="ChEBI" id="CHEBI:15378"/>
        <dbReference type="ChEBI" id="CHEBI:30616"/>
        <dbReference type="ChEBI" id="CHEBI:43474"/>
        <dbReference type="ChEBI" id="CHEBI:57973"/>
        <dbReference type="ChEBI" id="CHEBI:456216"/>
    </reaction>
    <physiologicalReaction direction="left-to-right" evidence="11">
        <dbReference type="Rhea" id="RHEA:38964"/>
    </physiologicalReaction>
</comment>
<dbReference type="Gene3D" id="1.20.1560.10">
    <property type="entry name" value="ABC transporter type 1, transmembrane domain"/>
    <property type="match status" value="2"/>
</dbReference>
<dbReference type="SMART" id="SM00225">
    <property type="entry name" value="BTB"/>
    <property type="match status" value="1"/>
</dbReference>
<feature type="transmembrane region" description="Helical" evidence="13">
    <location>
        <begin position="568"/>
        <end position="585"/>
    </location>
</feature>
<feature type="domain" description="ABC transporter" evidence="15">
    <location>
        <begin position="1821"/>
        <end position="2053"/>
    </location>
</feature>
<dbReference type="InterPro" id="IPR027417">
    <property type="entry name" value="P-loop_NTPase"/>
</dbReference>
<evidence type="ECO:0000259" key="15">
    <source>
        <dbReference type="PROSITE" id="PS50893"/>
    </source>
</evidence>
<comment type="subcellular location">
    <subcellularLocation>
        <location evidence="1">Vacuole membrane</location>
        <topology evidence="1">Multi-pass membrane protein</topology>
    </subcellularLocation>
</comment>
<dbReference type="SUPFAM" id="SSF54695">
    <property type="entry name" value="POZ domain"/>
    <property type="match status" value="1"/>
</dbReference>
<dbReference type="FunFam" id="3.40.50.300:FF:000074">
    <property type="entry name" value="Multidrug resistance-associated protein 5 isoform 1"/>
    <property type="match status" value="1"/>
</dbReference>
<dbReference type="InterPro" id="IPR050173">
    <property type="entry name" value="ABC_transporter_C-like"/>
</dbReference>
<feature type="transmembrane region" description="Helical" evidence="13">
    <location>
        <begin position="764"/>
        <end position="785"/>
    </location>
</feature>
<gene>
    <name evidence="17" type="ORF">CLODIP_2_CD01184</name>
</gene>
<evidence type="ECO:0000256" key="6">
    <source>
        <dbReference type="ARBA" id="ARBA00022741"/>
    </source>
</evidence>
<dbReference type="GO" id="GO:0005524">
    <property type="term" value="F:ATP binding"/>
    <property type="evidence" value="ECO:0007669"/>
    <property type="project" value="UniProtKB-KW"/>
</dbReference>
<feature type="domain" description="ABC transmembrane type-1" evidence="16">
    <location>
        <begin position="1422"/>
        <end position="1782"/>
    </location>
</feature>
<sequence length="2059" mass="232290">MAQEVMSFSRESSRSDSIDESDEPKTPRRKRSSFATRFLADLGPFHDIGFFVGSNEDDQRLITCHKLALARVSDVFAHLFYRPDTDVDEDEPIFVPDMSPLAFEAMCGFAYTGEMYVESFDECCGLLYAAKKYNLSEGLRNQCRAYLWANIYPNNVWRCLEFAMNNEEPALYQTALQILQLKTSKLLTREKFRKVSESCLITLLQQERLAIRSEYELYDACLRWGERQIDKRNLTNSRETVRKLLEPAFLHLRLLAMSDEEISQGPLADDILTDEEAVALLNREELGGIFCPVQDERMQPKVNSFETFAFNDELFLIHLENEYFENTYDVFAMAFSSSGDFHSTQLGIIVPTQIRPKDCTEDSYDEDLTVFLYNCTKGEMMSITRFRGSVPYDSQIEVPFRQQVELKCKRVRKSYHRESIADKWFCRTDQTLDSIQISTALHYRNTATPPLQRVRQVTPNMADAGIDGFCGSTFWDINQTWPVDNTVIPDFTICFEKTVLAWIPCIFLWLFSPLEISYILKSRYKDVPFTWLNISKWIGSVLILIVATVDFCYILSISGADDLFAVDYVTPIIFMATFALATAFLELNRRKGLVTSGLLFQFWLALAICGAFQFRTLILSATGQIGEIYPSNSYRFISYMIHYSIVLVMLLLNCFADSPPRFTEYPKVDNLCPESNSSFLSRMSFAWFDKLAWLGFRKPLENKDLWNMNPLDTSAHVVPIFEKYWNQSVRKAASTNATKASYKNSTGRIDFEQSKTKLKYHASIVPAICKAFGPVFLFGSFLKFVQDILGFVNPQLLSLLIGFVEKDDPLWKGLVYAILMFVTASLQTVILSQYFHRMFIVGLRVRTALISTIYRKALRLSNSARKESTVGEIVNLMSVDAQRFMDLTAYLNMLWSAPLQIALSLYFLYQILGPSVFAGLAVMIILIPVNGYIANRIKTLQIKQMKNKDQRVKLMNEILSGIKVLKLYAWEPSFEQQILKIRDREIAVLKQAAYLNAGTSFVWACAPFLVSLVTFAVFVLSSDQNILDSETAFVSLSLFNMLRFPLSMLPMMISSLVQASVSVKRLNKFMNSDEIDPDNVSHDPSESDPIVMENGTFAWSADDNPTLKGINLRCKQGSLVAVVGTVGSGKSSLISAFLGEMEKNSGRVNVKGSVAYVSQQAWIQNATLQDNITFSKALDRVQYNRIVEACALKPDIDMLPGGDQTEIGEKGINLSGGQKQRVSLARAVYYDSENYFFDDPLSAVDSHVGKHIFDNVIGPNGLLKKKTRVLVTHGITYLPEVDQIIVLKDGEISERGTYNELIAKKGAFADFLLQHLQEKSEDDGEDLEDVKHQLEMALGSENVQRQLSRQKSSDSASLTGSLSKSFDSSEVRQRRRSSKENSAPPEKKTGQKLIETEKSETGSVKWEVYAHYLMSIGIFLTIATLLLNVLYQGFSIGTNVWLSVWSNAQTAFNDTASLPPEERDMYLGVYGALGIGQVTTVLVASLFTYMGTLKASRSCHNYMLENMLRTPISFFDITPVGRVLNRFSKDVDTMDTVLPMTLRGWTTCFCGVAFSVFFGALGAFQGTLLAASRMHKRMLRRTMRCPLVLFDYTPVGRIMSRFSMDIDMCDMTLPLLMKVWPNHVIKVLATLVVISYSTPIFVAVIIPIGILYYFIQRFYVATSRQLKRLESVSRSPIYSHFGESVTGTSTIRAYGAQERFMTESEDKVDFNQIAYYPSIIANRWLAVRLEMVGNLIIFFSALFAVLGKDTMSAGLVGLSVSYSLQITQTLNWLVRMTGDVETNIVAVERIKEYGETKQEAAWDIPETKPPKEWPQDGNVVFKDYQVRYREGLDLVLHGISCDVKGGEKIGIVGRTGAGKSSLTLGLFRIIEAAGGSIYIDGVDISKIGLHALRSRLTIIPQDPVLFSGTLRINLDPFEQYKDEEIWRALEHAHLKHFVKGLAAGLSHEVSEGGENLSVGQRQLICLARALLRKTKVLVLDEATAAVDLETDDLIQQTIRTEFKDCTILTIAHRLNTILDSDRVVVLDKGKIIEFEPPNALLQRKQSAFYSMAKDAGIVG</sequence>
<dbReference type="EC" id="7.6.2.3" evidence="10"/>
<dbReference type="SUPFAM" id="SSF52540">
    <property type="entry name" value="P-loop containing nucleoside triphosphate hydrolases"/>
    <property type="match status" value="2"/>
</dbReference>
<dbReference type="InterPro" id="IPR036640">
    <property type="entry name" value="ABC1_TM_sf"/>
</dbReference>
<feature type="transmembrane region" description="Helical" evidence="13">
    <location>
        <begin position="1041"/>
        <end position="1061"/>
    </location>
</feature>
<dbReference type="InterPro" id="IPR011527">
    <property type="entry name" value="ABC1_TM_dom"/>
</dbReference>
<evidence type="ECO:0000256" key="1">
    <source>
        <dbReference type="ARBA" id="ARBA00004128"/>
    </source>
</evidence>
<dbReference type="FunFam" id="3.40.50.300:FF:000293">
    <property type="entry name" value="ATP binding cassette subfamily C member 1"/>
    <property type="match status" value="1"/>
</dbReference>
<evidence type="ECO:0000313" key="18">
    <source>
        <dbReference type="Proteomes" id="UP000494165"/>
    </source>
</evidence>
<evidence type="ECO:0000256" key="5">
    <source>
        <dbReference type="ARBA" id="ARBA00022737"/>
    </source>
</evidence>
<dbReference type="OrthoDB" id="6500128at2759"/>
<dbReference type="Pfam" id="PF07707">
    <property type="entry name" value="BACK"/>
    <property type="match status" value="1"/>
</dbReference>
<dbReference type="GO" id="GO:0015431">
    <property type="term" value="F:ABC-type glutathione S-conjugate transporter activity"/>
    <property type="evidence" value="ECO:0007669"/>
    <property type="project" value="UniProtKB-EC"/>
</dbReference>
<evidence type="ECO:0000256" key="3">
    <source>
        <dbReference type="ARBA" id="ARBA00022448"/>
    </source>
</evidence>
<evidence type="ECO:0000256" key="10">
    <source>
        <dbReference type="ARBA" id="ARBA00024220"/>
    </source>
</evidence>
<dbReference type="PANTHER" id="PTHR24223">
    <property type="entry name" value="ATP-BINDING CASSETTE SUB-FAMILY C"/>
    <property type="match status" value="1"/>
</dbReference>
<dbReference type="InterPro" id="IPR003593">
    <property type="entry name" value="AAA+_ATPase"/>
</dbReference>
<feature type="region of interest" description="Disordered" evidence="12">
    <location>
        <begin position="1"/>
        <end position="31"/>
    </location>
</feature>